<dbReference type="AlphaFoldDB" id="A0A7C4AGH8"/>
<organism evidence="7">
    <name type="scientific">Fundidesulfovibrio putealis</name>
    <dbReference type="NCBI Taxonomy" id="270496"/>
    <lineage>
        <taxon>Bacteria</taxon>
        <taxon>Pseudomonadati</taxon>
        <taxon>Thermodesulfobacteriota</taxon>
        <taxon>Desulfovibrionia</taxon>
        <taxon>Desulfovibrionales</taxon>
        <taxon>Desulfovibrionaceae</taxon>
        <taxon>Fundidesulfovibrio</taxon>
    </lineage>
</organism>
<comment type="similarity">
    <text evidence="2">Belongs to the CpxP/Spy family.</text>
</comment>
<evidence type="ECO:0000256" key="6">
    <source>
        <dbReference type="SAM" id="SignalP"/>
    </source>
</evidence>
<dbReference type="InterPro" id="IPR012899">
    <property type="entry name" value="LTXXQ"/>
</dbReference>
<dbReference type="Gene3D" id="1.20.120.1490">
    <property type="match status" value="1"/>
</dbReference>
<evidence type="ECO:0000256" key="5">
    <source>
        <dbReference type="SAM" id="MobiDB-lite"/>
    </source>
</evidence>
<dbReference type="GO" id="GO:0030288">
    <property type="term" value="C:outer membrane-bounded periplasmic space"/>
    <property type="evidence" value="ECO:0007669"/>
    <property type="project" value="TreeGrafter"/>
</dbReference>
<reference evidence="7" key="1">
    <citation type="journal article" date="2020" name="mSystems">
        <title>Genome- and Community-Level Interaction Insights into Carbon Utilization and Element Cycling Functions of Hydrothermarchaeota in Hydrothermal Sediment.</title>
        <authorList>
            <person name="Zhou Z."/>
            <person name="Liu Y."/>
            <person name="Xu W."/>
            <person name="Pan J."/>
            <person name="Luo Z.H."/>
            <person name="Li M."/>
        </authorList>
    </citation>
    <scope>NUCLEOTIDE SEQUENCE [LARGE SCALE GENOMIC DNA]</scope>
    <source>
        <strain evidence="7">SpSt-413</strain>
    </source>
</reference>
<evidence type="ECO:0000256" key="2">
    <source>
        <dbReference type="ARBA" id="ARBA00008441"/>
    </source>
</evidence>
<proteinExistence type="inferred from homology"/>
<evidence type="ECO:0000256" key="1">
    <source>
        <dbReference type="ARBA" id="ARBA00004418"/>
    </source>
</evidence>
<gene>
    <name evidence="7" type="ORF">ENR59_04465</name>
</gene>
<dbReference type="PANTHER" id="PTHR38102:SF1">
    <property type="entry name" value="PERIPLASMIC CHAPERONE SPY"/>
    <property type="match status" value="1"/>
</dbReference>
<sequence>MKRIIVGILVLMIAAMSAAAWAAKDAGSEGVPGHGGPEKGLVRMLEDLNLTPEQKKQVAAILVENREQARTMRQSMKQAHEAMRKVMDTTPGDEAAVRKAAQAMGRIGEDMAVRLGSVKARIDAVLTPEQKEQAARKREELTQRFKNRGDRGQKSLDEWIAKYQ</sequence>
<feature type="chain" id="PRO_5027618282" evidence="6">
    <location>
        <begin position="23"/>
        <end position="164"/>
    </location>
</feature>
<dbReference type="InterPro" id="IPR025961">
    <property type="entry name" value="Metal_resist"/>
</dbReference>
<dbReference type="PANTHER" id="PTHR38102">
    <property type="entry name" value="PERIPLASMIC CHAPERONE SPY"/>
    <property type="match status" value="1"/>
</dbReference>
<comment type="subcellular location">
    <subcellularLocation>
        <location evidence="1">Periplasm</location>
    </subcellularLocation>
</comment>
<evidence type="ECO:0000313" key="7">
    <source>
        <dbReference type="EMBL" id="HGG92187.1"/>
    </source>
</evidence>
<evidence type="ECO:0000256" key="3">
    <source>
        <dbReference type="ARBA" id="ARBA00022729"/>
    </source>
</evidence>
<dbReference type="GO" id="GO:0051082">
    <property type="term" value="F:unfolded protein binding"/>
    <property type="evidence" value="ECO:0007669"/>
    <property type="project" value="TreeGrafter"/>
</dbReference>
<protein>
    <submittedName>
        <fullName evidence="7">Periplasmic heavy metal sensor</fullName>
    </submittedName>
</protein>
<dbReference type="InterPro" id="IPR052211">
    <property type="entry name" value="Cpx_auxiliary_protein"/>
</dbReference>
<feature type="region of interest" description="Disordered" evidence="5">
    <location>
        <begin position="129"/>
        <end position="164"/>
    </location>
</feature>
<accession>A0A7C4AGH8</accession>
<comment type="caution">
    <text evidence="7">The sequence shown here is derived from an EMBL/GenBank/DDBJ whole genome shotgun (WGS) entry which is preliminary data.</text>
</comment>
<name>A0A7C4AGH8_9BACT</name>
<dbReference type="CDD" id="cd09916">
    <property type="entry name" value="CpxP_like"/>
    <property type="match status" value="1"/>
</dbReference>
<feature type="signal peptide" evidence="6">
    <location>
        <begin position="1"/>
        <end position="22"/>
    </location>
</feature>
<dbReference type="EMBL" id="DSRP01000308">
    <property type="protein sequence ID" value="HGG92187.1"/>
    <property type="molecule type" value="Genomic_DNA"/>
</dbReference>
<keyword evidence="3 6" id="KW-0732">Signal</keyword>
<dbReference type="Pfam" id="PF13801">
    <property type="entry name" value="Metal_resist"/>
    <property type="match status" value="1"/>
</dbReference>
<keyword evidence="4" id="KW-0574">Periplasm</keyword>
<evidence type="ECO:0000256" key="4">
    <source>
        <dbReference type="ARBA" id="ARBA00022764"/>
    </source>
</evidence>